<evidence type="ECO:0008006" key="3">
    <source>
        <dbReference type="Google" id="ProtNLM"/>
    </source>
</evidence>
<evidence type="ECO:0000313" key="2">
    <source>
        <dbReference type="Proteomes" id="UP000655443"/>
    </source>
</evidence>
<reference evidence="1" key="2">
    <citation type="submission" date="2020-09" db="EMBL/GenBank/DDBJ databases">
        <authorList>
            <person name="Sun Q."/>
            <person name="Ohkuma M."/>
        </authorList>
    </citation>
    <scope>NUCLEOTIDE SEQUENCE</scope>
    <source>
        <strain evidence="1">JCM 4714</strain>
    </source>
</reference>
<keyword evidence="2" id="KW-1185">Reference proteome</keyword>
<organism evidence="1 2">
    <name type="scientific">Streptomyces alanosinicus</name>
    <dbReference type="NCBI Taxonomy" id="68171"/>
    <lineage>
        <taxon>Bacteria</taxon>
        <taxon>Bacillati</taxon>
        <taxon>Actinomycetota</taxon>
        <taxon>Actinomycetes</taxon>
        <taxon>Kitasatosporales</taxon>
        <taxon>Streptomycetaceae</taxon>
        <taxon>Streptomyces</taxon>
    </lineage>
</organism>
<proteinExistence type="predicted"/>
<name>A0A918YRA7_9ACTN</name>
<sequence length="286" mass="32771">MAGERVRWPVVVDRAREIVQGYEGGVTLRQVMYRLASEGVLAHTPSMYRHLSSHLARARREGHFPDLVDTLREVHVPPAWPDAGAFLREAVDWFGLDRTQGQKYALYVAAEKDTLRQLLTGWLAEYGIPVLVVRGFGSQSYVDVVRDRTARDPREAHLVYVGDFDCSGEDVERDWVARTRCWSRVRRVLLTYDQVINEYELPATEGKRRDPRWPAFARRYGFDIDHPVQWEVEALEPEELQRLVLAAVDPYIDRDVLAEQIVREEQQRRALSDFLGGWGAAGGAPS</sequence>
<comment type="caution">
    <text evidence="1">The sequence shown here is derived from an EMBL/GenBank/DDBJ whole genome shotgun (WGS) entry which is preliminary data.</text>
</comment>
<accession>A0A918YRA7</accession>
<reference evidence="1" key="1">
    <citation type="journal article" date="2014" name="Int. J. Syst. Evol. Microbiol.">
        <title>Complete genome sequence of Corynebacterium casei LMG S-19264T (=DSM 44701T), isolated from a smear-ripened cheese.</title>
        <authorList>
            <consortium name="US DOE Joint Genome Institute (JGI-PGF)"/>
            <person name="Walter F."/>
            <person name="Albersmeier A."/>
            <person name="Kalinowski J."/>
            <person name="Ruckert C."/>
        </authorList>
    </citation>
    <scope>NUCLEOTIDE SEQUENCE</scope>
    <source>
        <strain evidence="1">JCM 4714</strain>
    </source>
</reference>
<protein>
    <recommendedName>
        <fullName evidence="3">DUF2399 domain-containing protein</fullName>
    </recommendedName>
</protein>
<gene>
    <name evidence="1" type="ORF">GCM10010339_82420</name>
</gene>
<dbReference type="AlphaFoldDB" id="A0A918YRA7"/>
<dbReference type="EMBL" id="BMVG01000044">
    <property type="protein sequence ID" value="GHE13839.1"/>
    <property type="molecule type" value="Genomic_DNA"/>
</dbReference>
<dbReference type="RefSeq" id="WP_189958700.1">
    <property type="nucleotide sequence ID" value="NZ_BMVG01000044.1"/>
</dbReference>
<dbReference type="Proteomes" id="UP000655443">
    <property type="component" value="Unassembled WGS sequence"/>
</dbReference>
<evidence type="ECO:0000313" key="1">
    <source>
        <dbReference type="EMBL" id="GHE13839.1"/>
    </source>
</evidence>